<dbReference type="RefSeq" id="XP_060120600.1">
    <property type="nucleotide sequence ID" value="XM_060264617.1"/>
</dbReference>
<dbReference type="PROSITE" id="PS50850">
    <property type="entry name" value="MFS"/>
    <property type="match status" value="1"/>
</dbReference>
<feature type="transmembrane region" description="Helical" evidence="5">
    <location>
        <begin position="193"/>
        <end position="217"/>
    </location>
</feature>
<keyword evidence="3 5" id="KW-1133">Transmembrane helix</keyword>
<dbReference type="AlphaFoldDB" id="A0AAF0F3R7"/>
<dbReference type="GO" id="GO:0005886">
    <property type="term" value="C:plasma membrane"/>
    <property type="evidence" value="ECO:0007669"/>
    <property type="project" value="TreeGrafter"/>
</dbReference>
<reference evidence="7" key="1">
    <citation type="submission" date="2023-03" db="EMBL/GenBank/DDBJ databases">
        <title>Mating type loci evolution in Malassezia.</title>
        <authorList>
            <person name="Coelho M.A."/>
        </authorList>
    </citation>
    <scope>NUCLEOTIDE SEQUENCE</scope>
    <source>
        <strain evidence="7">CBS 9431</strain>
    </source>
</reference>
<feature type="transmembrane region" description="Helical" evidence="5">
    <location>
        <begin position="381"/>
        <end position="403"/>
    </location>
</feature>
<evidence type="ECO:0000256" key="3">
    <source>
        <dbReference type="ARBA" id="ARBA00022989"/>
    </source>
</evidence>
<organism evidence="7 8">
    <name type="scientific">Malassezia japonica</name>
    <dbReference type="NCBI Taxonomy" id="223818"/>
    <lineage>
        <taxon>Eukaryota</taxon>
        <taxon>Fungi</taxon>
        <taxon>Dikarya</taxon>
        <taxon>Basidiomycota</taxon>
        <taxon>Ustilaginomycotina</taxon>
        <taxon>Malasseziomycetes</taxon>
        <taxon>Malasseziales</taxon>
        <taxon>Malasseziaceae</taxon>
        <taxon>Malassezia</taxon>
    </lineage>
</organism>
<evidence type="ECO:0000313" key="7">
    <source>
        <dbReference type="EMBL" id="WFD37703.1"/>
    </source>
</evidence>
<keyword evidence="2 5" id="KW-0812">Transmembrane</keyword>
<feature type="transmembrane region" description="Helical" evidence="5">
    <location>
        <begin position="69"/>
        <end position="88"/>
    </location>
</feature>
<feature type="transmembrane region" description="Helical" evidence="5">
    <location>
        <begin position="161"/>
        <end position="181"/>
    </location>
</feature>
<feature type="transmembrane region" description="Helical" evidence="5">
    <location>
        <begin position="100"/>
        <end position="122"/>
    </location>
</feature>
<feature type="transmembrane region" description="Helical" evidence="5">
    <location>
        <begin position="357"/>
        <end position="375"/>
    </location>
</feature>
<keyword evidence="4 5" id="KW-0472">Membrane</keyword>
<protein>
    <recommendedName>
        <fullName evidence="6">Major facilitator superfamily (MFS) profile domain-containing protein</fullName>
    </recommendedName>
</protein>
<dbReference type="InterPro" id="IPR011701">
    <property type="entry name" value="MFS"/>
</dbReference>
<feature type="domain" description="Major facilitator superfamily (MFS) profile" evidence="6">
    <location>
        <begin position="34"/>
        <end position="478"/>
    </location>
</feature>
<proteinExistence type="predicted"/>
<dbReference type="PANTHER" id="PTHR23502:SF184">
    <property type="entry name" value="MAJOR FACILITATOR SUPERFAMILY (MFS) PROFILE DOMAIN-CONTAINING PROTEIN"/>
    <property type="match status" value="1"/>
</dbReference>
<dbReference type="Gene3D" id="1.20.1250.20">
    <property type="entry name" value="MFS general substrate transporter like domains"/>
    <property type="match status" value="1"/>
</dbReference>
<evidence type="ECO:0000256" key="4">
    <source>
        <dbReference type="ARBA" id="ARBA00023136"/>
    </source>
</evidence>
<evidence type="ECO:0000256" key="1">
    <source>
        <dbReference type="ARBA" id="ARBA00004141"/>
    </source>
</evidence>
<evidence type="ECO:0000256" key="5">
    <source>
        <dbReference type="SAM" id="Phobius"/>
    </source>
</evidence>
<name>A0AAF0F3R7_9BASI</name>
<dbReference type="Pfam" id="PF07690">
    <property type="entry name" value="MFS_1"/>
    <property type="match status" value="1"/>
</dbReference>
<gene>
    <name evidence="7" type="ORF">MJAP1_000650</name>
</gene>
<dbReference type="GO" id="GO:0022857">
    <property type="term" value="F:transmembrane transporter activity"/>
    <property type="evidence" value="ECO:0007669"/>
    <property type="project" value="InterPro"/>
</dbReference>
<dbReference type="Proteomes" id="UP001217754">
    <property type="component" value="Chromosome 1"/>
</dbReference>
<dbReference type="GeneID" id="85224299"/>
<sequence length="483" mass="53104">MPDPASPAPEQVAAPKLDEAANPQNWSLTRKIYCNLVYSLITIVTTYASGIYSPGVNQMQKDLPAPHTIAQLGTSLYMFGMAAASLLWGPLSQSLGRRPVFLMSLFGSTMFNLGVCLSPSIPSLLVCRALAGCSASATFCNVAGSIVDMTTERNRIPFNTIFRHVTFCGPPLAALLGAVAVHDSDWRWNLRSIPILFFATLVLYALTVPETFAPALLQKQQARKEAALRHEDALHRGEHLLLSIFPSKKTVQLVASQVKQSLFVPWILLVEEPVLMIVCFYTAMLYGLLYGSLLFFPEVWQDIRGLTSVQVGYTYGAVLAGFTASAALIGCTIQTIEYRRAYDKGTNTPELRIRSGVWAILFVPIGLFIFAWTTPFVHVHWSGPCIGIFFFAFGMLSVFNSWLAYLTDTYSNNTAAVIGINTFCRSAVAGAFPLFTKQMVEAMTFQGAMSMFGGISVPLTCIGMLFGVYGHYLRRHSKHAVHR</sequence>
<evidence type="ECO:0000259" key="6">
    <source>
        <dbReference type="PROSITE" id="PS50850"/>
    </source>
</evidence>
<comment type="subcellular location">
    <subcellularLocation>
        <location evidence="1">Membrane</location>
        <topology evidence="1">Multi-pass membrane protein</topology>
    </subcellularLocation>
</comment>
<feature type="transmembrane region" description="Helical" evidence="5">
    <location>
        <begin position="315"/>
        <end position="336"/>
    </location>
</feature>
<dbReference type="InterPro" id="IPR020846">
    <property type="entry name" value="MFS_dom"/>
</dbReference>
<dbReference type="InterPro" id="IPR036259">
    <property type="entry name" value="MFS_trans_sf"/>
</dbReference>
<accession>A0AAF0F3R7</accession>
<dbReference type="PANTHER" id="PTHR23502">
    <property type="entry name" value="MAJOR FACILITATOR SUPERFAMILY"/>
    <property type="match status" value="1"/>
</dbReference>
<keyword evidence="8" id="KW-1185">Reference proteome</keyword>
<evidence type="ECO:0000313" key="8">
    <source>
        <dbReference type="Proteomes" id="UP001217754"/>
    </source>
</evidence>
<dbReference type="SUPFAM" id="SSF103473">
    <property type="entry name" value="MFS general substrate transporter"/>
    <property type="match status" value="1"/>
</dbReference>
<feature type="transmembrane region" description="Helical" evidence="5">
    <location>
        <begin position="128"/>
        <end position="149"/>
    </location>
</feature>
<feature type="transmembrane region" description="Helical" evidence="5">
    <location>
        <begin position="447"/>
        <end position="469"/>
    </location>
</feature>
<evidence type="ECO:0000256" key="2">
    <source>
        <dbReference type="ARBA" id="ARBA00022692"/>
    </source>
</evidence>
<feature type="transmembrane region" description="Helical" evidence="5">
    <location>
        <begin position="415"/>
        <end position="435"/>
    </location>
</feature>
<dbReference type="EMBL" id="CP119958">
    <property type="protein sequence ID" value="WFD37703.1"/>
    <property type="molecule type" value="Genomic_DNA"/>
</dbReference>
<feature type="transmembrane region" description="Helical" evidence="5">
    <location>
        <begin position="32"/>
        <end position="49"/>
    </location>
</feature>
<feature type="transmembrane region" description="Helical" evidence="5">
    <location>
        <begin position="274"/>
        <end position="295"/>
    </location>
</feature>